<feature type="region of interest" description="Disordered" evidence="1">
    <location>
        <begin position="34"/>
        <end position="57"/>
    </location>
</feature>
<dbReference type="Proteomes" id="UP000001449">
    <property type="component" value="Chromosome 3"/>
</dbReference>
<evidence type="ECO:0000313" key="5">
    <source>
        <dbReference type="Proteomes" id="UP000001449"/>
    </source>
</evidence>
<dbReference type="RefSeq" id="XP_002288399.1">
    <property type="nucleotide sequence ID" value="XM_002288363.1"/>
</dbReference>
<dbReference type="AlphaFoldDB" id="B8BY69"/>
<evidence type="ECO:0000256" key="1">
    <source>
        <dbReference type="SAM" id="MobiDB-lite"/>
    </source>
</evidence>
<dbReference type="GeneID" id="7451717"/>
<dbReference type="SUPFAM" id="SSF50891">
    <property type="entry name" value="Cyclophilin-like"/>
    <property type="match status" value="1"/>
</dbReference>
<reference evidence="4 5" key="1">
    <citation type="journal article" date="2004" name="Science">
        <title>The genome of the diatom Thalassiosira pseudonana: ecology, evolution, and metabolism.</title>
        <authorList>
            <person name="Armbrust E.V."/>
            <person name="Berges J.A."/>
            <person name="Bowler C."/>
            <person name="Green B.R."/>
            <person name="Martinez D."/>
            <person name="Putnam N.H."/>
            <person name="Zhou S."/>
            <person name="Allen A.E."/>
            <person name="Apt K.E."/>
            <person name="Bechner M."/>
            <person name="Brzezinski M.A."/>
            <person name="Chaal B.K."/>
            <person name="Chiovitti A."/>
            <person name="Davis A.K."/>
            <person name="Demarest M.S."/>
            <person name="Detter J.C."/>
            <person name="Glavina T."/>
            <person name="Goodstein D."/>
            <person name="Hadi M.Z."/>
            <person name="Hellsten U."/>
            <person name="Hildebrand M."/>
            <person name="Jenkins B.D."/>
            <person name="Jurka J."/>
            <person name="Kapitonov V.V."/>
            <person name="Kroger N."/>
            <person name="Lau W.W."/>
            <person name="Lane T.W."/>
            <person name="Larimer F.W."/>
            <person name="Lippmeier J.C."/>
            <person name="Lucas S."/>
            <person name="Medina M."/>
            <person name="Montsant A."/>
            <person name="Obornik M."/>
            <person name="Parker M.S."/>
            <person name="Palenik B."/>
            <person name="Pazour G.J."/>
            <person name="Richardson P.M."/>
            <person name="Rynearson T.A."/>
            <person name="Saito M.A."/>
            <person name="Schwartz D.C."/>
            <person name="Thamatrakoln K."/>
            <person name="Valentin K."/>
            <person name="Vardi A."/>
            <person name="Wilkerson F.P."/>
            <person name="Rokhsar D.S."/>
        </authorList>
    </citation>
    <scope>NUCLEOTIDE SEQUENCE [LARGE SCALE GENOMIC DNA]</scope>
    <source>
        <strain evidence="4 5">CCMP1335</strain>
    </source>
</reference>
<evidence type="ECO:0000313" key="4">
    <source>
        <dbReference type="EMBL" id="EED93835.1"/>
    </source>
</evidence>
<protein>
    <recommendedName>
        <fullName evidence="3">PPIase cyclophilin-type domain-containing protein</fullName>
    </recommendedName>
</protein>
<proteinExistence type="predicted"/>
<dbReference type="PROSITE" id="PS50072">
    <property type="entry name" value="CSA_PPIASE_2"/>
    <property type="match status" value="1"/>
</dbReference>
<dbReference type="PaxDb" id="35128-Thaps3581"/>
<sequence>MMQSPIPLILVIATLGWPSLAFQSSSMPTIRTSSTVSTSSALPSTPTDENTRWAQSKSSTRRSFLSKTIITPLLLPLASDAASVPVQRAVGIGESKCREEGNCLEKFELDGAVGWNWGGTERCDARDSQCGPDGRLRDAPLEGQSVPSLNDNLAITHVVELAITIGTGSSSDRQIMRMGLYGNNCPELVKEMTDLCGKGIVTSENLLLGAPVRLGDGCGSLTYIRPEERLEFGVPSQRTAYAKSIHKAKAPDEFVPQERPYGQRLESVKSEQSARSHNVAGLVSVPKDGIGWGNLLAKDDESFAGAFQITAAAVPDMDKEGRKVIGQLLDHNSMNLLARLSGSPTRKLLPGQSGGTPLIKVVVDDCSVAVVESKQ</sequence>
<name>B8BY69_THAPS</name>
<dbReference type="GO" id="GO:0003755">
    <property type="term" value="F:peptidyl-prolyl cis-trans isomerase activity"/>
    <property type="evidence" value="ECO:0007669"/>
    <property type="project" value="InterPro"/>
</dbReference>
<keyword evidence="5" id="KW-1185">Reference proteome</keyword>
<feature type="signal peptide" evidence="2">
    <location>
        <begin position="1"/>
        <end position="21"/>
    </location>
</feature>
<dbReference type="eggNOG" id="ENOG502SQ0M">
    <property type="taxonomic scope" value="Eukaryota"/>
</dbReference>
<dbReference type="Gene3D" id="2.40.100.10">
    <property type="entry name" value="Cyclophilin-like"/>
    <property type="match status" value="1"/>
</dbReference>
<dbReference type="InterPro" id="IPR002130">
    <property type="entry name" value="Cyclophilin-type_PPIase_dom"/>
</dbReference>
<accession>B8BY69</accession>
<dbReference type="InParanoid" id="B8BY69"/>
<reference evidence="4 5" key="2">
    <citation type="journal article" date="2008" name="Nature">
        <title>The Phaeodactylum genome reveals the evolutionary history of diatom genomes.</title>
        <authorList>
            <person name="Bowler C."/>
            <person name="Allen A.E."/>
            <person name="Badger J.H."/>
            <person name="Grimwood J."/>
            <person name="Jabbari K."/>
            <person name="Kuo A."/>
            <person name="Maheswari U."/>
            <person name="Martens C."/>
            <person name="Maumus F."/>
            <person name="Otillar R.P."/>
            <person name="Rayko E."/>
            <person name="Salamov A."/>
            <person name="Vandepoele K."/>
            <person name="Beszteri B."/>
            <person name="Gruber A."/>
            <person name="Heijde M."/>
            <person name="Katinka M."/>
            <person name="Mock T."/>
            <person name="Valentin K."/>
            <person name="Verret F."/>
            <person name="Berges J.A."/>
            <person name="Brownlee C."/>
            <person name="Cadoret J.P."/>
            <person name="Chiovitti A."/>
            <person name="Choi C.J."/>
            <person name="Coesel S."/>
            <person name="De Martino A."/>
            <person name="Detter J.C."/>
            <person name="Durkin C."/>
            <person name="Falciatore A."/>
            <person name="Fournet J."/>
            <person name="Haruta M."/>
            <person name="Huysman M.J."/>
            <person name="Jenkins B.D."/>
            <person name="Jiroutova K."/>
            <person name="Jorgensen R.E."/>
            <person name="Joubert Y."/>
            <person name="Kaplan A."/>
            <person name="Kroger N."/>
            <person name="Kroth P.G."/>
            <person name="La Roche J."/>
            <person name="Lindquist E."/>
            <person name="Lommer M."/>
            <person name="Martin-Jezequel V."/>
            <person name="Lopez P.J."/>
            <person name="Lucas S."/>
            <person name="Mangogna M."/>
            <person name="McGinnis K."/>
            <person name="Medlin L.K."/>
            <person name="Montsant A."/>
            <person name="Oudot-Le Secq M.P."/>
            <person name="Napoli C."/>
            <person name="Obornik M."/>
            <person name="Parker M.S."/>
            <person name="Petit J.L."/>
            <person name="Porcel B.M."/>
            <person name="Poulsen N."/>
            <person name="Robison M."/>
            <person name="Rychlewski L."/>
            <person name="Rynearson T.A."/>
            <person name="Schmutz J."/>
            <person name="Shapiro H."/>
            <person name="Siaut M."/>
            <person name="Stanley M."/>
            <person name="Sussman M.R."/>
            <person name="Taylor A.R."/>
            <person name="Vardi A."/>
            <person name="von Dassow P."/>
            <person name="Vyverman W."/>
            <person name="Willis A."/>
            <person name="Wyrwicz L.S."/>
            <person name="Rokhsar D.S."/>
            <person name="Weissenbach J."/>
            <person name="Armbrust E.V."/>
            <person name="Green B.R."/>
            <person name="Van de Peer Y."/>
            <person name="Grigoriev I.V."/>
        </authorList>
    </citation>
    <scope>NUCLEOTIDE SEQUENCE [LARGE SCALE GENOMIC DNA]</scope>
    <source>
        <strain evidence="4 5">CCMP1335</strain>
    </source>
</reference>
<gene>
    <name evidence="4" type="ORF">THAPSDRAFT_3581</name>
</gene>
<evidence type="ECO:0000256" key="2">
    <source>
        <dbReference type="SAM" id="SignalP"/>
    </source>
</evidence>
<organism evidence="4 5">
    <name type="scientific">Thalassiosira pseudonana</name>
    <name type="common">Marine diatom</name>
    <name type="synonym">Cyclotella nana</name>
    <dbReference type="NCBI Taxonomy" id="35128"/>
    <lineage>
        <taxon>Eukaryota</taxon>
        <taxon>Sar</taxon>
        <taxon>Stramenopiles</taxon>
        <taxon>Ochrophyta</taxon>
        <taxon>Bacillariophyta</taxon>
        <taxon>Coscinodiscophyceae</taxon>
        <taxon>Thalassiosirophycidae</taxon>
        <taxon>Thalassiosirales</taxon>
        <taxon>Thalassiosiraceae</taxon>
        <taxon>Thalassiosira</taxon>
    </lineage>
</organism>
<dbReference type="OMA" id="ENTRWAQ"/>
<dbReference type="HOGENOM" id="CLU_763900_0_0_1"/>
<dbReference type="InterPro" id="IPR029000">
    <property type="entry name" value="Cyclophilin-like_dom_sf"/>
</dbReference>
<keyword evidence="2" id="KW-0732">Signal</keyword>
<feature type="compositionally biased region" description="Low complexity" evidence="1">
    <location>
        <begin position="34"/>
        <end position="47"/>
    </location>
</feature>
<feature type="chain" id="PRO_5002868802" description="PPIase cyclophilin-type domain-containing protein" evidence="2">
    <location>
        <begin position="22"/>
        <end position="375"/>
    </location>
</feature>
<evidence type="ECO:0000259" key="3">
    <source>
        <dbReference type="PROSITE" id="PS50072"/>
    </source>
</evidence>
<dbReference type="KEGG" id="tps:THAPSDRAFT_3581"/>
<dbReference type="EMBL" id="CM000640">
    <property type="protein sequence ID" value="EED93835.1"/>
    <property type="molecule type" value="Genomic_DNA"/>
</dbReference>
<feature type="domain" description="PPIase cyclophilin-type" evidence="3">
    <location>
        <begin position="176"/>
        <end position="368"/>
    </location>
</feature>